<protein>
    <submittedName>
        <fullName evidence="1">Uncharacterized protein</fullName>
    </submittedName>
</protein>
<comment type="caution">
    <text evidence="1">The sequence shown here is derived from an EMBL/GenBank/DDBJ whole genome shotgun (WGS) entry which is preliminary data.</text>
</comment>
<name>A0ABU2TWZ5_9ACTN</name>
<evidence type="ECO:0000313" key="1">
    <source>
        <dbReference type="EMBL" id="MDT0465346.1"/>
    </source>
</evidence>
<accession>A0ABU2TWZ5</accession>
<reference evidence="2" key="1">
    <citation type="submission" date="2023-07" db="EMBL/GenBank/DDBJ databases">
        <title>30 novel species of actinomycetes from the DSMZ collection.</title>
        <authorList>
            <person name="Nouioui I."/>
        </authorList>
    </citation>
    <scope>NUCLEOTIDE SEQUENCE [LARGE SCALE GENOMIC DNA]</scope>
    <source>
        <strain evidence="2">DSM 41699</strain>
    </source>
</reference>
<organism evidence="1 2">
    <name type="scientific">Streptomyces gibsoniae</name>
    <dbReference type="NCBI Taxonomy" id="3075529"/>
    <lineage>
        <taxon>Bacteria</taxon>
        <taxon>Bacillati</taxon>
        <taxon>Actinomycetota</taxon>
        <taxon>Actinomycetes</taxon>
        <taxon>Kitasatosporales</taxon>
        <taxon>Streptomycetaceae</taxon>
        <taxon>Streptomyces</taxon>
    </lineage>
</organism>
<evidence type="ECO:0000313" key="2">
    <source>
        <dbReference type="Proteomes" id="UP001183809"/>
    </source>
</evidence>
<dbReference type="RefSeq" id="WP_311696816.1">
    <property type="nucleotide sequence ID" value="NZ_JAVREY010000023.1"/>
</dbReference>
<keyword evidence="2" id="KW-1185">Reference proteome</keyword>
<sequence>MLSGSTNQFEVSFTFRAGWCRLTLRVGAEAAVYRATSIEDDFFSDLVEAVARIASGRIVASVLWGDEPGGVFLDIARSGPDHASIAVHQLGLPDWLTPADPPWAPVRGNALVMARIPVVKFLTAFAEAFSAVQESAPEGRIPGWGGNFPAASFAALRREMDKRHSS</sequence>
<dbReference type="EMBL" id="JAVREY010000023">
    <property type="protein sequence ID" value="MDT0465346.1"/>
    <property type="molecule type" value="Genomic_DNA"/>
</dbReference>
<proteinExistence type="predicted"/>
<gene>
    <name evidence="1" type="ORF">RM764_20440</name>
</gene>
<dbReference type="Proteomes" id="UP001183809">
    <property type="component" value="Unassembled WGS sequence"/>
</dbReference>